<evidence type="ECO:0000256" key="1">
    <source>
        <dbReference type="ARBA" id="ARBA00022649"/>
    </source>
</evidence>
<sequence length="145" mass="15989">MIAVDTNILVHAHRRDSEFHSAAMACVRRLAEGQASWAVPWPCVHEFFSIVTHPRIYVPASTADEAIAQIEAWLGSPSLVPLGEPAGYWSVLRALLIEGKVAGPMVHDARIAAICLAHGVRELWTMDRDFSRFPAVKRRNPLAAV</sequence>
<reference evidence="8 9" key="1">
    <citation type="submission" date="2020-06" db="EMBL/GenBank/DDBJ databases">
        <title>Actinomadura xiongansis sp. nov., isolated from soil of Baiyangdian.</title>
        <authorList>
            <person name="Zhang X."/>
        </authorList>
    </citation>
    <scope>NUCLEOTIDE SEQUENCE [LARGE SCALE GENOMIC DNA]</scope>
    <source>
        <strain evidence="8 9">HBUM206468</strain>
    </source>
</reference>
<evidence type="ECO:0000256" key="4">
    <source>
        <dbReference type="ARBA" id="ARBA00022801"/>
    </source>
</evidence>
<dbReference type="Gene3D" id="3.40.50.1010">
    <property type="entry name" value="5'-nuclease"/>
    <property type="match status" value="1"/>
</dbReference>
<comment type="caution">
    <text evidence="8">The sequence shown here is derived from an EMBL/GenBank/DDBJ whole genome shotgun (WGS) entry which is preliminary data.</text>
</comment>
<dbReference type="Proteomes" id="UP000805614">
    <property type="component" value="Unassembled WGS sequence"/>
</dbReference>
<evidence type="ECO:0000256" key="3">
    <source>
        <dbReference type="ARBA" id="ARBA00022723"/>
    </source>
</evidence>
<keyword evidence="5 6" id="KW-0460">Magnesium</keyword>
<keyword evidence="1 6" id="KW-1277">Toxin-antitoxin system</keyword>
<keyword evidence="6" id="KW-0800">Toxin</keyword>
<evidence type="ECO:0000256" key="6">
    <source>
        <dbReference type="HAMAP-Rule" id="MF_00265"/>
    </source>
</evidence>
<dbReference type="Pfam" id="PF01850">
    <property type="entry name" value="PIN"/>
    <property type="match status" value="1"/>
</dbReference>
<comment type="function">
    <text evidence="6">Toxic component of a toxin-antitoxin (TA) system. An RNase.</text>
</comment>
<accession>A0ABR7LKR2</accession>
<keyword evidence="2 6" id="KW-0540">Nuclease</keyword>
<dbReference type="EC" id="3.1.-.-" evidence="6"/>
<dbReference type="HAMAP" id="MF_00265">
    <property type="entry name" value="VapC_Nob1"/>
    <property type="match status" value="1"/>
</dbReference>
<dbReference type="NCBIfam" id="TIGR00028">
    <property type="entry name" value="Mtu_PIN_fam"/>
    <property type="match status" value="1"/>
</dbReference>
<gene>
    <name evidence="6" type="primary">vapC</name>
    <name evidence="8" type="ORF">HKK74_06705</name>
</gene>
<protein>
    <recommendedName>
        <fullName evidence="6">Ribonuclease VapC</fullName>
        <shortName evidence="6">RNase VapC</shortName>
        <ecNumber evidence="6">3.1.-.-</ecNumber>
    </recommendedName>
    <alternativeName>
        <fullName evidence="6">Toxin VapC</fullName>
    </alternativeName>
</protein>
<keyword evidence="9" id="KW-1185">Reference proteome</keyword>
<feature type="binding site" evidence="6">
    <location>
        <position position="108"/>
    </location>
    <ligand>
        <name>Mg(2+)</name>
        <dbReference type="ChEBI" id="CHEBI:18420"/>
    </ligand>
</feature>
<dbReference type="InterPro" id="IPR029060">
    <property type="entry name" value="PIN-like_dom_sf"/>
</dbReference>
<comment type="similarity">
    <text evidence="6">Belongs to the PINc/VapC protein family.</text>
</comment>
<keyword evidence="3 6" id="KW-0479">Metal-binding</keyword>
<feature type="domain" description="PIN" evidence="7">
    <location>
        <begin position="2"/>
        <end position="134"/>
    </location>
</feature>
<organism evidence="8 9">
    <name type="scientific">Actinomadura alba</name>
    <dbReference type="NCBI Taxonomy" id="406431"/>
    <lineage>
        <taxon>Bacteria</taxon>
        <taxon>Bacillati</taxon>
        <taxon>Actinomycetota</taxon>
        <taxon>Actinomycetes</taxon>
        <taxon>Streptosporangiales</taxon>
        <taxon>Thermomonosporaceae</taxon>
        <taxon>Actinomadura</taxon>
    </lineage>
</organism>
<comment type="cofactor">
    <cofactor evidence="6">
        <name>Mg(2+)</name>
        <dbReference type="ChEBI" id="CHEBI:18420"/>
    </cofactor>
</comment>
<name>A0ABR7LKR2_9ACTN</name>
<evidence type="ECO:0000256" key="2">
    <source>
        <dbReference type="ARBA" id="ARBA00022722"/>
    </source>
</evidence>
<dbReference type="SUPFAM" id="SSF88723">
    <property type="entry name" value="PIN domain-like"/>
    <property type="match status" value="1"/>
</dbReference>
<evidence type="ECO:0000259" key="7">
    <source>
        <dbReference type="Pfam" id="PF01850"/>
    </source>
</evidence>
<dbReference type="EMBL" id="JABVEC010000003">
    <property type="protein sequence ID" value="MBC6465179.1"/>
    <property type="molecule type" value="Genomic_DNA"/>
</dbReference>
<dbReference type="InterPro" id="IPR002716">
    <property type="entry name" value="PIN_dom"/>
</dbReference>
<keyword evidence="4 6" id="KW-0378">Hydrolase</keyword>
<evidence type="ECO:0000313" key="9">
    <source>
        <dbReference type="Proteomes" id="UP000805614"/>
    </source>
</evidence>
<evidence type="ECO:0000256" key="5">
    <source>
        <dbReference type="ARBA" id="ARBA00022842"/>
    </source>
</evidence>
<dbReference type="InterPro" id="IPR006226">
    <property type="entry name" value="Mtu_PIN"/>
</dbReference>
<dbReference type="InterPro" id="IPR022907">
    <property type="entry name" value="VapC_family"/>
</dbReference>
<proteinExistence type="inferred from homology"/>
<feature type="binding site" evidence="6">
    <location>
        <position position="5"/>
    </location>
    <ligand>
        <name>Mg(2+)</name>
        <dbReference type="ChEBI" id="CHEBI:18420"/>
    </ligand>
</feature>
<evidence type="ECO:0000313" key="8">
    <source>
        <dbReference type="EMBL" id="MBC6465179.1"/>
    </source>
</evidence>